<dbReference type="EMBL" id="OMOF01000445">
    <property type="protein sequence ID" value="SPF51248.1"/>
    <property type="molecule type" value="Genomic_DNA"/>
</dbReference>
<protein>
    <recommendedName>
        <fullName evidence="3">Right handed beta helix domain-containing protein</fullName>
    </recommendedName>
</protein>
<name>A0A2U3LH82_9FIRM</name>
<dbReference type="Gene3D" id="2.160.20.10">
    <property type="entry name" value="Single-stranded right-handed beta-helix, Pectin lyase-like"/>
    <property type="match status" value="1"/>
</dbReference>
<dbReference type="SUPFAM" id="SSF51126">
    <property type="entry name" value="Pectin lyase-like"/>
    <property type="match status" value="1"/>
</dbReference>
<dbReference type="Proteomes" id="UP000238916">
    <property type="component" value="Unassembled WGS sequence"/>
</dbReference>
<dbReference type="InterPro" id="IPR012334">
    <property type="entry name" value="Pectin_lyas_fold"/>
</dbReference>
<accession>A0A2U3LH82</accession>
<evidence type="ECO:0000313" key="1">
    <source>
        <dbReference type="EMBL" id="SPF51248.1"/>
    </source>
</evidence>
<reference evidence="2" key="1">
    <citation type="submission" date="2018-02" db="EMBL/GenBank/DDBJ databases">
        <authorList>
            <person name="Hausmann B."/>
        </authorList>
    </citation>
    <scope>NUCLEOTIDE SEQUENCE [LARGE SCALE GENOMIC DNA]</scope>
    <source>
        <strain evidence="2">Peat soil MAG SbF1</strain>
    </source>
</reference>
<dbReference type="AlphaFoldDB" id="A0A2U3LH82"/>
<dbReference type="OrthoDB" id="1624444at2"/>
<gene>
    <name evidence="1" type="ORF">SBF1_50132</name>
</gene>
<sequence length="444" mass="46917">MHSVANNFSTTLSSAMTSSQTTLTLTTSPSLAYPYYLTIGVDPLNSPSACEIVEVTATGINRAQQGTAAQTFASGTKVQLLLTSGHILELQNGGAILIAPSNSLQKSRANYILDGTTDTAVINGIISSLTNGGKLFFLDGTINLHAPINMMSNIVLEGSGTATVFLAVGDINAFQNTAMMINAAMLNFVINMNNGVNTFVNGGVALYLTMSQSTVNNVTTQGTVHSLLLNWDATASNNLGYLNRIQYCNFEASTLEGVLWGYRTTDSWFCYNNIGSSGANLSIQGGSCRFIGNHFDGNPVNNLLIQNGATCLLFANNIFENAQQHSIYLPIGAWAGATNHKISFVNNIIRNCGTSGAVYDLIYIAAASLTDTSTEIVISGNQMYKDNSSNDVRYAVNLTNVVGVTIIGNSFNGYTGATPVAMASGSVTNYEVIGNCGNNGVTTY</sequence>
<organism evidence="1 2">
    <name type="scientific">Candidatus Desulfosporosinus infrequens</name>
    <dbReference type="NCBI Taxonomy" id="2043169"/>
    <lineage>
        <taxon>Bacteria</taxon>
        <taxon>Bacillati</taxon>
        <taxon>Bacillota</taxon>
        <taxon>Clostridia</taxon>
        <taxon>Eubacteriales</taxon>
        <taxon>Desulfitobacteriaceae</taxon>
        <taxon>Desulfosporosinus</taxon>
    </lineage>
</organism>
<evidence type="ECO:0008006" key="3">
    <source>
        <dbReference type="Google" id="ProtNLM"/>
    </source>
</evidence>
<proteinExistence type="predicted"/>
<dbReference type="InterPro" id="IPR011050">
    <property type="entry name" value="Pectin_lyase_fold/virulence"/>
</dbReference>
<evidence type="ECO:0000313" key="2">
    <source>
        <dbReference type="Proteomes" id="UP000238916"/>
    </source>
</evidence>